<accession>A0A0G0GZ14</accession>
<gene>
    <name evidence="2" type="ORF">US50_C0020G0001</name>
</gene>
<keyword evidence="1" id="KW-1133">Transmembrane helix</keyword>
<evidence type="ECO:0000313" key="3">
    <source>
        <dbReference type="Proteomes" id="UP000033876"/>
    </source>
</evidence>
<feature type="non-terminal residue" evidence="2">
    <location>
        <position position="309"/>
    </location>
</feature>
<feature type="transmembrane region" description="Helical" evidence="1">
    <location>
        <begin position="77"/>
        <end position="97"/>
    </location>
</feature>
<keyword evidence="1" id="KW-0472">Membrane</keyword>
<feature type="transmembrane region" description="Helical" evidence="1">
    <location>
        <begin position="12"/>
        <end position="33"/>
    </location>
</feature>
<feature type="transmembrane region" description="Helical" evidence="1">
    <location>
        <begin position="215"/>
        <end position="238"/>
    </location>
</feature>
<feature type="transmembrane region" description="Helical" evidence="1">
    <location>
        <begin position="102"/>
        <end position="120"/>
    </location>
</feature>
<evidence type="ECO:0000256" key="1">
    <source>
        <dbReference type="SAM" id="Phobius"/>
    </source>
</evidence>
<evidence type="ECO:0008006" key="4">
    <source>
        <dbReference type="Google" id="ProtNLM"/>
    </source>
</evidence>
<protein>
    <recommendedName>
        <fullName evidence="4">Membrane protein 6-pyruvoyl-tetrahydropterin synthase-related domain-containing protein</fullName>
    </recommendedName>
</protein>
<comment type="caution">
    <text evidence="2">The sequence shown here is derived from an EMBL/GenBank/DDBJ whole genome shotgun (WGS) entry which is preliminary data.</text>
</comment>
<name>A0A0G0GZ14_9BACT</name>
<dbReference type="EMBL" id="LBTF01000020">
    <property type="protein sequence ID" value="KKQ35242.1"/>
    <property type="molecule type" value="Genomic_DNA"/>
</dbReference>
<reference evidence="2 3" key="1">
    <citation type="journal article" date="2015" name="Nature">
        <title>rRNA introns, odd ribosomes, and small enigmatic genomes across a large radiation of phyla.</title>
        <authorList>
            <person name="Brown C.T."/>
            <person name="Hug L.A."/>
            <person name="Thomas B.C."/>
            <person name="Sharon I."/>
            <person name="Castelle C.J."/>
            <person name="Singh A."/>
            <person name="Wilkins M.J."/>
            <person name="Williams K.H."/>
            <person name="Banfield J.F."/>
        </authorList>
    </citation>
    <scope>NUCLEOTIDE SEQUENCE [LARGE SCALE GENOMIC DNA]</scope>
</reference>
<dbReference type="Proteomes" id="UP000033876">
    <property type="component" value="Unassembled WGS sequence"/>
</dbReference>
<feature type="transmembrane region" description="Helical" evidence="1">
    <location>
        <begin position="290"/>
        <end position="306"/>
    </location>
</feature>
<dbReference type="AlphaFoldDB" id="A0A0G0GZ14"/>
<feature type="transmembrane region" description="Helical" evidence="1">
    <location>
        <begin position="258"/>
        <end position="278"/>
    </location>
</feature>
<sequence length="309" mass="35128">MLEIIKKHSKIFFLILVVVVSIPAILNLLQPGFPLTDDGNWMVIRFSAFYESLKAGQFPVRFLMRLNNGYGYPVSDFLYPLFMYLATPLQILGIGFVNSIKAILILSLISSSIFTFLWLRKLFDDLSSFVGSFFYTFFPYHLFDVYKRGSVGEVLSLSVLPFVLWQIERKSLFWSSVGISFLILSHNSLAVLFLSVILIYMFINIYLTDNKKALLIKYLSILVFGFGLSSFFAIPAVFDLQYTVFNKTVVSDFTQHFSGLGLIGLPSALVIICTFILIFTKHIKIKTQKLTLVFLTLSLISIFLAIPQS</sequence>
<organism evidence="2 3">
    <name type="scientific">Candidatus Nomurabacteria bacterium GW2011_GWB1_37_5</name>
    <dbReference type="NCBI Taxonomy" id="1618742"/>
    <lineage>
        <taxon>Bacteria</taxon>
        <taxon>Candidatus Nomuraibacteriota</taxon>
    </lineage>
</organism>
<keyword evidence="1" id="KW-0812">Transmembrane</keyword>
<feature type="transmembrane region" description="Helical" evidence="1">
    <location>
        <begin position="179"/>
        <end position="203"/>
    </location>
</feature>
<proteinExistence type="predicted"/>
<evidence type="ECO:0000313" key="2">
    <source>
        <dbReference type="EMBL" id="KKQ35242.1"/>
    </source>
</evidence>